<dbReference type="eggNOG" id="ENOG5033QVH">
    <property type="taxonomic scope" value="Bacteria"/>
</dbReference>
<sequence>MIDIKDKHVFFIADNDRFFYLYADALIHRAKISPESLVVIVFPMLGHMDNLNKIEQVTYAQINPEVIASALDAKTITFMSLHKGNSSYVKQVLELNESIVDKVHIFLADDEVDRWGRVFKKHDNIVEDNKALIGRDDIWVLGKINKFIAHKKTFEQKLVTLLKRETIEFIDAGVIFDTLPTLESECLRQAYIKNKIVADSEKKILIGTKQKSFDLRTIISIIKECTAVLGDEYKFLILWHKKQRKERMFLDLHLIYLRHIKRKTVDVSYVTALNPLGYTALVMSCSHIILQGRGGASTARQFIKWAGGIVCIQEDTANNFGFRDALGLDILSFESSKELASKIKEEKISLQLNAERTQDEEKRSIQELFRLYN</sequence>
<gene>
    <name evidence="1" type="ordered locus">VSAL_I0173</name>
    <name evidence="2" type="ordered locus">VSAL_I0250</name>
</gene>
<organism evidence="1 3">
    <name type="scientific">Aliivibrio salmonicida (strain LFI1238)</name>
    <name type="common">Vibrio salmonicida (strain LFI1238)</name>
    <dbReference type="NCBI Taxonomy" id="316275"/>
    <lineage>
        <taxon>Bacteria</taxon>
        <taxon>Pseudomonadati</taxon>
        <taxon>Pseudomonadota</taxon>
        <taxon>Gammaproteobacteria</taxon>
        <taxon>Vibrionales</taxon>
        <taxon>Vibrionaceae</taxon>
        <taxon>Aliivibrio</taxon>
    </lineage>
</organism>
<dbReference type="Proteomes" id="UP000001730">
    <property type="component" value="Chromosome 1"/>
</dbReference>
<proteinExistence type="predicted"/>
<dbReference type="KEGG" id="vsa:VSAL_I0250"/>
<evidence type="ECO:0000313" key="1">
    <source>
        <dbReference type="EMBL" id="CAQ77858.1"/>
    </source>
</evidence>
<protein>
    <submittedName>
        <fullName evidence="1">Uncharacterized protein</fullName>
    </submittedName>
</protein>
<reference evidence="1 3" key="1">
    <citation type="journal article" date="2008" name="BMC Genomics">
        <title>The genome sequence of the fish pathogen Aliivibrio salmonicida strain LFI1238 shows extensive evidence of gene decay.</title>
        <authorList>
            <person name="Hjerde E."/>
            <person name="Lorentzen M.S."/>
            <person name="Holden M.T."/>
            <person name="Seeger K."/>
            <person name="Paulsen S."/>
            <person name="Bason N."/>
            <person name="Churcher C."/>
            <person name="Harris D."/>
            <person name="Norbertczak H."/>
            <person name="Quail M.A."/>
            <person name="Sanders S."/>
            <person name="Thurston S."/>
            <person name="Parkhill J."/>
            <person name="Willassen N.P."/>
            <person name="Thomson N.R."/>
        </authorList>
    </citation>
    <scope>NUCLEOTIDE SEQUENCE [LARGE SCALE GENOMIC DNA]</scope>
    <source>
        <strain evidence="1 3">LFI1238</strain>
    </source>
</reference>
<accession>B6EPD0</accession>
<dbReference type="EMBL" id="FM178379">
    <property type="protein sequence ID" value="CAQ77935.1"/>
    <property type="molecule type" value="Genomic_DNA"/>
</dbReference>
<dbReference type="RefSeq" id="WP_012549055.1">
    <property type="nucleotide sequence ID" value="NC_011312.1"/>
</dbReference>
<dbReference type="HOGENOM" id="CLU_743839_0_0_6"/>
<evidence type="ECO:0000313" key="2">
    <source>
        <dbReference type="EMBL" id="CAQ77935.1"/>
    </source>
</evidence>
<dbReference type="EMBL" id="FM178379">
    <property type="protein sequence ID" value="CAQ77858.1"/>
    <property type="molecule type" value="Genomic_DNA"/>
</dbReference>
<keyword evidence="3" id="KW-1185">Reference proteome</keyword>
<evidence type="ECO:0000313" key="3">
    <source>
        <dbReference type="Proteomes" id="UP000001730"/>
    </source>
</evidence>
<name>B6EPD0_ALISL</name>
<dbReference type="AlphaFoldDB" id="B6EPD0"/>
<dbReference type="KEGG" id="vsa:VSAL_I0173"/>